<sequence length="242" mass="26350" precursor="true">MKLLPNPLRTALLIALVAALPSSGLAQDFNRTLRRSSPGMYHPFRQDMPLGFNADAATIVRPPCIDDFQVVQIQLPQGGKVEVFDRGPAQPTPINANGLIGLSVGFVYRLRISELPGYPAVELFPTVEVLDRTVPPEGYAAEFPAPIRITIEEIDAVLNEQLVTKVIHVEQPQFAATHQLEGHVEVVTVPPKVNLLAEADVRGRPLLIVRLGGRIPDPAFPDPAFFGQGGPVWPIENSSPQQ</sequence>
<dbReference type="Proteomes" id="UP000319976">
    <property type="component" value="Chromosome"/>
</dbReference>
<dbReference type="KEGG" id="chya:V22_12890"/>
<feature type="signal peptide" evidence="1">
    <location>
        <begin position="1"/>
        <end position="26"/>
    </location>
</feature>
<protein>
    <submittedName>
        <fullName evidence="2">Uncharacterized protein</fullName>
    </submittedName>
</protein>
<evidence type="ECO:0000313" key="2">
    <source>
        <dbReference type="EMBL" id="QDT64059.1"/>
    </source>
</evidence>
<dbReference type="EMBL" id="CP036316">
    <property type="protein sequence ID" value="QDT64059.1"/>
    <property type="molecule type" value="Genomic_DNA"/>
</dbReference>
<keyword evidence="3" id="KW-1185">Reference proteome</keyword>
<gene>
    <name evidence="2" type="ORF">V22_12890</name>
</gene>
<name>A0A517T6R1_9PLAN</name>
<keyword evidence="1" id="KW-0732">Signal</keyword>
<reference evidence="2 3" key="1">
    <citation type="submission" date="2019-02" db="EMBL/GenBank/DDBJ databases">
        <title>Deep-cultivation of Planctomycetes and their phenomic and genomic characterization uncovers novel biology.</title>
        <authorList>
            <person name="Wiegand S."/>
            <person name="Jogler M."/>
            <person name="Boedeker C."/>
            <person name="Pinto D."/>
            <person name="Vollmers J."/>
            <person name="Rivas-Marin E."/>
            <person name="Kohn T."/>
            <person name="Peeters S.H."/>
            <person name="Heuer A."/>
            <person name="Rast P."/>
            <person name="Oberbeckmann S."/>
            <person name="Bunk B."/>
            <person name="Jeske O."/>
            <person name="Meyerdierks A."/>
            <person name="Storesund J.E."/>
            <person name="Kallscheuer N."/>
            <person name="Luecker S."/>
            <person name="Lage O.M."/>
            <person name="Pohl T."/>
            <person name="Merkel B.J."/>
            <person name="Hornburger P."/>
            <person name="Mueller R.-W."/>
            <person name="Bruemmer F."/>
            <person name="Labrenz M."/>
            <person name="Spormann A.M."/>
            <person name="Op den Camp H."/>
            <person name="Overmann J."/>
            <person name="Amann R."/>
            <person name="Jetten M.S.M."/>
            <person name="Mascher T."/>
            <person name="Medema M.H."/>
            <person name="Devos D.P."/>
            <person name="Kaster A.-K."/>
            <person name="Ovreas L."/>
            <person name="Rohde M."/>
            <person name="Galperin M.Y."/>
            <person name="Jogler C."/>
        </authorList>
    </citation>
    <scope>NUCLEOTIDE SEQUENCE [LARGE SCALE GENOMIC DNA]</scope>
    <source>
        <strain evidence="2 3">V22</strain>
    </source>
</reference>
<evidence type="ECO:0000256" key="1">
    <source>
        <dbReference type="SAM" id="SignalP"/>
    </source>
</evidence>
<feature type="chain" id="PRO_5022183490" evidence="1">
    <location>
        <begin position="27"/>
        <end position="242"/>
    </location>
</feature>
<dbReference type="AlphaFoldDB" id="A0A517T6R1"/>
<accession>A0A517T6R1</accession>
<evidence type="ECO:0000313" key="3">
    <source>
        <dbReference type="Proteomes" id="UP000319976"/>
    </source>
</evidence>
<organism evidence="2 3">
    <name type="scientific">Calycomorphotria hydatis</name>
    <dbReference type="NCBI Taxonomy" id="2528027"/>
    <lineage>
        <taxon>Bacteria</taxon>
        <taxon>Pseudomonadati</taxon>
        <taxon>Planctomycetota</taxon>
        <taxon>Planctomycetia</taxon>
        <taxon>Planctomycetales</taxon>
        <taxon>Planctomycetaceae</taxon>
        <taxon>Calycomorphotria</taxon>
    </lineage>
</organism>
<proteinExistence type="predicted"/>